<gene>
    <name evidence="2" type="ORF">AC094_17700</name>
</gene>
<protein>
    <recommendedName>
        <fullName evidence="4">Transmembrane protein</fullName>
    </recommendedName>
</protein>
<keyword evidence="1" id="KW-1133">Transmembrane helix</keyword>
<proteinExistence type="predicted"/>
<dbReference type="Proteomes" id="UP000093197">
    <property type="component" value="Unassembled WGS sequence"/>
</dbReference>
<dbReference type="EMBL" id="LIDT01000021">
    <property type="protein sequence ID" value="OCR32220.1"/>
    <property type="molecule type" value="Genomic_DNA"/>
</dbReference>
<evidence type="ECO:0008006" key="4">
    <source>
        <dbReference type="Google" id="ProtNLM"/>
    </source>
</evidence>
<organism evidence="2 3">
    <name type="scientific">Bacteroides fragilis</name>
    <dbReference type="NCBI Taxonomy" id="817"/>
    <lineage>
        <taxon>Bacteria</taxon>
        <taxon>Pseudomonadati</taxon>
        <taxon>Bacteroidota</taxon>
        <taxon>Bacteroidia</taxon>
        <taxon>Bacteroidales</taxon>
        <taxon>Bacteroidaceae</taxon>
        <taxon>Bacteroides</taxon>
    </lineage>
</organism>
<evidence type="ECO:0000313" key="3">
    <source>
        <dbReference type="Proteomes" id="UP000093197"/>
    </source>
</evidence>
<accession>A0A853PUN4</accession>
<comment type="caution">
    <text evidence="2">The sequence shown here is derived from an EMBL/GenBank/DDBJ whole genome shotgun (WGS) entry which is preliminary data.</text>
</comment>
<keyword evidence="1" id="KW-0812">Transmembrane</keyword>
<reference evidence="2 3" key="1">
    <citation type="journal article" date="2016" name="PLoS ONE">
        <title>Genomic Diversity of Enterotoxigenic Strains of Bacteroides fragilis.</title>
        <authorList>
            <person name="Pierce J.V."/>
            <person name="Bernstein H.D."/>
        </authorList>
    </citation>
    <scope>NUCLEOTIDE SEQUENCE [LARGE SCALE GENOMIC DNA]</scope>
    <source>
        <strain evidence="2 3">20793-3</strain>
    </source>
</reference>
<evidence type="ECO:0000313" key="2">
    <source>
        <dbReference type="EMBL" id="OCR32220.1"/>
    </source>
</evidence>
<evidence type="ECO:0000256" key="1">
    <source>
        <dbReference type="SAM" id="Phobius"/>
    </source>
</evidence>
<keyword evidence="1" id="KW-0472">Membrane</keyword>
<dbReference type="AlphaFoldDB" id="A0A853PUN4"/>
<name>A0A853PUN4_BACFG</name>
<sequence length="56" mass="6717">MYYCDYCYTCFFPCLSFSHSIKKSIFIISWNGFIPFPFSWSISLLFYTVMIPLLFS</sequence>
<feature type="transmembrane region" description="Helical" evidence="1">
    <location>
        <begin position="38"/>
        <end position="55"/>
    </location>
</feature>